<dbReference type="InterPro" id="IPR008928">
    <property type="entry name" value="6-hairpin_glycosidase_sf"/>
</dbReference>
<dbReference type="GO" id="GO:0000272">
    <property type="term" value="P:polysaccharide catabolic process"/>
    <property type="evidence" value="ECO:0007669"/>
    <property type="project" value="UniProtKB-KW"/>
</dbReference>
<gene>
    <name evidence="6" type="ORF">S01H1_28202</name>
</gene>
<sequence length="279" mass="30497">PSFYHSRNSAAIIAPWADSGWERPGGIPGELNAFFHEAVGVSPLGHGEKPFGYHAVDRGWFDAGDYGQYVVNAAPVWFSFGAGIDISANAFASDNLGIPESNNGIPDVIDELEWGMAWLLSMQDSEDGGVYNRVAPLLWDDSMPHAVDSPRYLFEKTTHATASFAAATAIHARLLRPWKPKQAQLVLAASRDAWKFLGNSVQWPKEGDVYHNPVGVHAGEYPDSSAIDNSLWAAAELYRATGEDQFLDAFIAMLDKFQPDPTAGVSFKNQDLAKGEFRP</sequence>
<name>X0U589_9ZZZZ</name>
<evidence type="ECO:0000313" key="6">
    <source>
        <dbReference type="EMBL" id="GAF95527.1"/>
    </source>
</evidence>
<evidence type="ECO:0000256" key="1">
    <source>
        <dbReference type="ARBA" id="ARBA00022801"/>
    </source>
</evidence>
<evidence type="ECO:0000256" key="4">
    <source>
        <dbReference type="ARBA" id="ARBA00023326"/>
    </source>
</evidence>
<proteinExistence type="predicted"/>
<evidence type="ECO:0000256" key="3">
    <source>
        <dbReference type="ARBA" id="ARBA00023295"/>
    </source>
</evidence>
<dbReference type="EMBL" id="BARS01017219">
    <property type="protein sequence ID" value="GAF95527.1"/>
    <property type="molecule type" value="Genomic_DNA"/>
</dbReference>
<dbReference type="InterPro" id="IPR001701">
    <property type="entry name" value="Glyco_hydro_9"/>
</dbReference>
<feature type="non-terminal residue" evidence="6">
    <location>
        <position position="279"/>
    </location>
</feature>
<dbReference type="AlphaFoldDB" id="X0U589"/>
<feature type="non-terminal residue" evidence="6">
    <location>
        <position position="1"/>
    </location>
</feature>
<keyword evidence="3" id="KW-0326">Glycosidase</keyword>
<dbReference type="InterPro" id="IPR012341">
    <property type="entry name" value="6hp_glycosidase-like_sf"/>
</dbReference>
<protein>
    <recommendedName>
        <fullName evidence="5">Glycoside hydrolase family 9 domain-containing protein</fullName>
    </recommendedName>
</protein>
<dbReference type="PANTHER" id="PTHR22298">
    <property type="entry name" value="ENDO-1,4-BETA-GLUCANASE"/>
    <property type="match status" value="1"/>
</dbReference>
<reference evidence="6" key="1">
    <citation type="journal article" date="2014" name="Front. Microbiol.">
        <title>High frequency of phylogenetically diverse reductive dehalogenase-homologous genes in deep subseafloor sedimentary metagenomes.</title>
        <authorList>
            <person name="Kawai M."/>
            <person name="Futagami T."/>
            <person name="Toyoda A."/>
            <person name="Takaki Y."/>
            <person name="Nishi S."/>
            <person name="Hori S."/>
            <person name="Arai W."/>
            <person name="Tsubouchi T."/>
            <person name="Morono Y."/>
            <person name="Uchiyama I."/>
            <person name="Ito T."/>
            <person name="Fujiyama A."/>
            <person name="Inagaki F."/>
            <person name="Takami H."/>
        </authorList>
    </citation>
    <scope>NUCLEOTIDE SEQUENCE</scope>
    <source>
        <strain evidence="6">Expedition CK06-06</strain>
    </source>
</reference>
<accession>X0U589</accession>
<evidence type="ECO:0000256" key="2">
    <source>
        <dbReference type="ARBA" id="ARBA00023277"/>
    </source>
</evidence>
<keyword evidence="4" id="KW-0624">Polysaccharide degradation</keyword>
<evidence type="ECO:0000259" key="5">
    <source>
        <dbReference type="Pfam" id="PF00759"/>
    </source>
</evidence>
<keyword evidence="2" id="KW-0119">Carbohydrate metabolism</keyword>
<organism evidence="6">
    <name type="scientific">marine sediment metagenome</name>
    <dbReference type="NCBI Taxonomy" id="412755"/>
    <lineage>
        <taxon>unclassified sequences</taxon>
        <taxon>metagenomes</taxon>
        <taxon>ecological metagenomes</taxon>
    </lineage>
</organism>
<keyword evidence="1" id="KW-0378">Hydrolase</keyword>
<dbReference type="SUPFAM" id="SSF48208">
    <property type="entry name" value="Six-hairpin glycosidases"/>
    <property type="match status" value="1"/>
</dbReference>
<dbReference type="Gene3D" id="1.50.10.10">
    <property type="match status" value="1"/>
</dbReference>
<dbReference type="Pfam" id="PF00759">
    <property type="entry name" value="Glyco_hydro_9"/>
    <property type="match status" value="1"/>
</dbReference>
<feature type="domain" description="Glycoside hydrolase family 9" evidence="5">
    <location>
        <begin position="55"/>
        <end position="253"/>
    </location>
</feature>
<dbReference type="GO" id="GO:0004553">
    <property type="term" value="F:hydrolase activity, hydrolyzing O-glycosyl compounds"/>
    <property type="evidence" value="ECO:0007669"/>
    <property type="project" value="InterPro"/>
</dbReference>
<comment type="caution">
    <text evidence="6">The sequence shown here is derived from an EMBL/GenBank/DDBJ whole genome shotgun (WGS) entry which is preliminary data.</text>
</comment>